<dbReference type="SUPFAM" id="SSF54928">
    <property type="entry name" value="RNA-binding domain, RBD"/>
    <property type="match status" value="2"/>
</dbReference>
<dbReference type="OrthoDB" id="417481at2759"/>
<dbReference type="EMBL" id="JABANN010000350">
    <property type="protein sequence ID" value="KAF4661511.1"/>
    <property type="molecule type" value="Genomic_DNA"/>
</dbReference>
<name>A0A7J6LRJ5_PEROL</name>
<feature type="region of interest" description="Disordered" evidence="4">
    <location>
        <begin position="103"/>
        <end position="145"/>
    </location>
</feature>
<dbReference type="InterPro" id="IPR007201">
    <property type="entry name" value="Mei2-like_Rrm_C"/>
</dbReference>
<feature type="domain" description="RRM" evidence="5">
    <location>
        <begin position="151"/>
        <end position="228"/>
    </location>
</feature>
<dbReference type="AlphaFoldDB" id="A0A7J6LRJ5"/>
<dbReference type="Pfam" id="PF00076">
    <property type="entry name" value="RRM_1"/>
    <property type="match status" value="1"/>
</dbReference>
<dbReference type="InterPro" id="IPR012677">
    <property type="entry name" value="Nucleotide-bd_a/b_plait_sf"/>
</dbReference>
<reference evidence="8 9" key="1">
    <citation type="submission" date="2020-04" db="EMBL/GenBank/DDBJ databases">
        <title>Perkinsus olseni comparative genomics.</title>
        <authorList>
            <person name="Bogema D.R."/>
        </authorList>
    </citation>
    <scope>NUCLEOTIDE SEQUENCE [LARGE SCALE GENOMIC DNA]</scope>
    <source>
        <strain evidence="6">ATCC PRA-179</strain>
        <strain evidence="7">ATCC PRA-31</strain>
    </source>
</reference>
<proteinExistence type="predicted"/>
<dbReference type="EMBL" id="JABAHT010000308">
    <property type="protein sequence ID" value="KAF4658475.1"/>
    <property type="molecule type" value="Genomic_DNA"/>
</dbReference>
<keyword evidence="3" id="KW-0694">RNA-binding</keyword>
<feature type="compositionally biased region" description="Gly residues" evidence="4">
    <location>
        <begin position="293"/>
        <end position="309"/>
    </location>
</feature>
<evidence type="ECO:0000256" key="2">
    <source>
        <dbReference type="ARBA" id="ARBA00023242"/>
    </source>
</evidence>
<evidence type="ECO:0000256" key="1">
    <source>
        <dbReference type="ARBA" id="ARBA00004123"/>
    </source>
</evidence>
<evidence type="ECO:0000259" key="5">
    <source>
        <dbReference type="PROSITE" id="PS50102"/>
    </source>
</evidence>
<accession>A0A7J6LRJ5</accession>
<gene>
    <name evidence="7" type="ORF">FOL46_005717</name>
    <name evidence="6" type="ORF">FOZ61_005591</name>
</gene>
<sequence length="402" mass="42959">MSGPTGDGIINVPDAAGVDKILQQIVANTADPTTTNGAPEGGPEGFVKNTFLEFGVKPSVFNRASTCPPGTMGAEKESAAAPGGAVTAMAPVGAELASMGGLEAVSEEPKSGSISPAPQVDTPPFSPGFVSAGHQQQQQEEGGGEAEEELTTVMLRNIPNKYTQSSLLEAIDEKGFKTMYNFFYLPVDFKNGCNMGYAFINFAHHDYAVRFMEVFDGYQLPAVRSVKICAVCWARVQGLERNVEHYRNSPVNELPDPQYRPLLFGADGSDLPFPAPDQSSKRSNVRRMLAAVPGGGGHASHVENGGGGPRANRRHGNGAPNAANKLFIGGLSPTTTDDDIRAHFSQFGQVLDSTVVRDRKTDVSRGFGFCTFASEAVARYVLEQRHWIDGQSVGVRLYSQDK</sequence>
<dbReference type="GO" id="GO:0003723">
    <property type="term" value="F:RNA binding"/>
    <property type="evidence" value="ECO:0007669"/>
    <property type="project" value="UniProtKB-UniRule"/>
</dbReference>
<evidence type="ECO:0000256" key="3">
    <source>
        <dbReference type="PROSITE-ProRule" id="PRU00176"/>
    </source>
</evidence>
<dbReference type="PROSITE" id="PS50102">
    <property type="entry name" value="RRM"/>
    <property type="match status" value="2"/>
</dbReference>
<dbReference type="GO" id="GO:0000785">
    <property type="term" value="C:chromatin"/>
    <property type="evidence" value="ECO:0007669"/>
    <property type="project" value="TreeGrafter"/>
</dbReference>
<dbReference type="PANTHER" id="PTHR48033:SF10">
    <property type="entry name" value="RNA-BINDING PROTEIN SQUID"/>
    <property type="match status" value="1"/>
</dbReference>
<dbReference type="PANTHER" id="PTHR48033">
    <property type="entry name" value="RNA-BINDING (RRM/RBD/RNP MOTIFS) FAMILY PROTEIN"/>
    <property type="match status" value="1"/>
</dbReference>
<protein>
    <recommendedName>
        <fullName evidence="5">RRM domain-containing protein</fullName>
    </recommendedName>
</protein>
<dbReference type="InterPro" id="IPR035979">
    <property type="entry name" value="RBD_domain_sf"/>
</dbReference>
<dbReference type="SMART" id="SM00360">
    <property type="entry name" value="RRM"/>
    <property type="match status" value="2"/>
</dbReference>
<feature type="domain" description="RRM" evidence="5">
    <location>
        <begin position="324"/>
        <end position="402"/>
    </location>
</feature>
<comment type="subcellular location">
    <subcellularLocation>
        <location evidence="1">Nucleus</location>
    </subcellularLocation>
</comment>
<dbReference type="Proteomes" id="UP000570595">
    <property type="component" value="Unassembled WGS sequence"/>
</dbReference>
<comment type="caution">
    <text evidence="7">The sequence shown here is derived from an EMBL/GenBank/DDBJ whole genome shotgun (WGS) entry which is preliminary data.</text>
</comment>
<dbReference type="CDD" id="cd12277">
    <property type="entry name" value="RRM3_MEI2_EAR1_like"/>
    <property type="match status" value="1"/>
</dbReference>
<dbReference type="Gene3D" id="3.30.70.330">
    <property type="match status" value="2"/>
</dbReference>
<evidence type="ECO:0000313" key="7">
    <source>
        <dbReference type="EMBL" id="KAF4661511.1"/>
    </source>
</evidence>
<dbReference type="InterPro" id="IPR000504">
    <property type="entry name" value="RRM_dom"/>
</dbReference>
<evidence type="ECO:0000313" key="9">
    <source>
        <dbReference type="Proteomes" id="UP000572268"/>
    </source>
</evidence>
<dbReference type="Pfam" id="PF04059">
    <property type="entry name" value="RRM_2"/>
    <property type="match status" value="1"/>
</dbReference>
<evidence type="ECO:0000256" key="4">
    <source>
        <dbReference type="SAM" id="MobiDB-lite"/>
    </source>
</evidence>
<evidence type="ECO:0000313" key="8">
    <source>
        <dbReference type="Proteomes" id="UP000570595"/>
    </source>
</evidence>
<organism evidence="7 9">
    <name type="scientific">Perkinsus olseni</name>
    <name type="common">Perkinsus atlanticus</name>
    <dbReference type="NCBI Taxonomy" id="32597"/>
    <lineage>
        <taxon>Eukaryota</taxon>
        <taxon>Sar</taxon>
        <taxon>Alveolata</taxon>
        <taxon>Perkinsozoa</taxon>
        <taxon>Perkinsea</taxon>
        <taxon>Perkinsida</taxon>
        <taxon>Perkinsidae</taxon>
        <taxon>Perkinsus</taxon>
    </lineage>
</organism>
<evidence type="ECO:0000313" key="6">
    <source>
        <dbReference type="EMBL" id="KAF4658475.1"/>
    </source>
</evidence>
<dbReference type="GO" id="GO:0010468">
    <property type="term" value="P:regulation of gene expression"/>
    <property type="evidence" value="ECO:0007669"/>
    <property type="project" value="TreeGrafter"/>
</dbReference>
<dbReference type="GO" id="GO:0005654">
    <property type="term" value="C:nucleoplasm"/>
    <property type="evidence" value="ECO:0007669"/>
    <property type="project" value="TreeGrafter"/>
</dbReference>
<keyword evidence="2" id="KW-0539">Nucleus</keyword>
<dbReference type="Proteomes" id="UP000572268">
    <property type="component" value="Unassembled WGS sequence"/>
</dbReference>
<feature type="region of interest" description="Disordered" evidence="4">
    <location>
        <begin position="293"/>
        <end position="321"/>
    </location>
</feature>